<comment type="caution">
    <text evidence="4">The sequence shown here is derived from an EMBL/GenBank/DDBJ whole genome shotgun (WGS) entry which is preliminary data.</text>
</comment>
<dbReference type="PROSITE" id="PS01124">
    <property type="entry name" value="HTH_ARAC_FAMILY_2"/>
    <property type="match status" value="1"/>
</dbReference>
<keyword evidence="1" id="KW-0805">Transcription regulation</keyword>
<dbReference type="SUPFAM" id="SSF55136">
    <property type="entry name" value="Probable bacterial effector-binding domain"/>
    <property type="match status" value="1"/>
</dbReference>
<evidence type="ECO:0000256" key="2">
    <source>
        <dbReference type="ARBA" id="ARBA00023163"/>
    </source>
</evidence>
<dbReference type="Gene3D" id="1.10.10.60">
    <property type="entry name" value="Homeodomain-like"/>
    <property type="match status" value="2"/>
</dbReference>
<dbReference type="SMART" id="SM00342">
    <property type="entry name" value="HTH_ARAC"/>
    <property type="match status" value="1"/>
</dbReference>
<dbReference type="Proteomes" id="UP000011134">
    <property type="component" value="Unassembled WGS sequence"/>
</dbReference>
<dbReference type="AlphaFoldDB" id="L8JEH6"/>
<dbReference type="Pfam" id="PF12833">
    <property type="entry name" value="HTH_18"/>
    <property type="match status" value="1"/>
</dbReference>
<gene>
    <name evidence="4" type="ORF">C942_00893</name>
</gene>
<dbReference type="Gene3D" id="3.20.80.10">
    <property type="entry name" value="Regulatory factor, effector binding domain"/>
    <property type="match status" value="1"/>
</dbReference>
<dbReference type="EMBL" id="AMZO01000016">
    <property type="protein sequence ID" value="ELR65807.1"/>
    <property type="molecule type" value="Genomic_DNA"/>
</dbReference>
<dbReference type="InterPro" id="IPR018060">
    <property type="entry name" value="HTH_AraC"/>
</dbReference>
<dbReference type="InterPro" id="IPR029442">
    <property type="entry name" value="GyrI-like"/>
</dbReference>
<evidence type="ECO:0000313" key="5">
    <source>
        <dbReference type="Proteomes" id="UP000011134"/>
    </source>
</evidence>
<dbReference type="GO" id="GO:0043565">
    <property type="term" value="F:sequence-specific DNA binding"/>
    <property type="evidence" value="ECO:0007669"/>
    <property type="project" value="InterPro"/>
</dbReference>
<dbReference type="OrthoDB" id="282744at2"/>
<feature type="domain" description="HTH araC/xylS-type" evidence="3">
    <location>
        <begin position="8"/>
        <end position="106"/>
    </location>
</feature>
<protein>
    <submittedName>
        <fullName evidence="4">Transcriptional regulator, AraC family</fullName>
    </submittedName>
</protein>
<evidence type="ECO:0000313" key="4">
    <source>
        <dbReference type="EMBL" id="ELR65807.1"/>
    </source>
</evidence>
<keyword evidence="2" id="KW-0804">Transcription</keyword>
<dbReference type="PATRIC" id="fig|1056511.3.peg.2385"/>
<dbReference type="InterPro" id="IPR009057">
    <property type="entry name" value="Homeodomain-like_sf"/>
</dbReference>
<dbReference type="RefSeq" id="WP_007465877.1">
    <property type="nucleotide sequence ID" value="NZ_AMZO01000016.1"/>
</dbReference>
<proteinExistence type="predicted"/>
<keyword evidence="5" id="KW-1185">Reference proteome</keyword>
<accession>L8JEH6</accession>
<dbReference type="InterPro" id="IPR011256">
    <property type="entry name" value="Reg_factor_effector_dom_sf"/>
</dbReference>
<dbReference type="PANTHER" id="PTHR40055:SF2">
    <property type="entry name" value="DNA GYRASE INHIBITOR"/>
    <property type="match status" value="1"/>
</dbReference>
<dbReference type="PANTHER" id="PTHR40055">
    <property type="entry name" value="TRANSCRIPTIONAL REGULATOR YGIV-RELATED"/>
    <property type="match status" value="1"/>
</dbReference>
<dbReference type="InterPro" id="IPR010499">
    <property type="entry name" value="AraC_E-bd"/>
</dbReference>
<organism evidence="4 5">
    <name type="scientific">Photobacterium marinum</name>
    <dbReference type="NCBI Taxonomy" id="1056511"/>
    <lineage>
        <taxon>Bacteria</taxon>
        <taxon>Pseudomonadati</taxon>
        <taxon>Pseudomonadota</taxon>
        <taxon>Gammaproteobacteria</taxon>
        <taxon>Vibrionales</taxon>
        <taxon>Vibrionaceae</taxon>
        <taxon>Photobacterium</taxon>
    </lineage>
</organism>
<sequence>MDYLQKLTPVIRHLEQHYAEPVNLQQVAEMASLSPYHFHRVFKAVTGETLADYIRRLKLASASQCLFYKKHSVTEVALDYGFSSSQSLAKAFRIYFGVTPSAIRNCNTLAEYSDLIKNSKIGHTLRKTGHATDSSGGYSFGQQPHRRKTMKTELLNARHLAYIRVTGPYGENYEPASGKLYQWAGANGLQNGQCLFIYHDNPEVTPADKCRTDICLTVPEGTEVGNGIELMGLPGGSYATIRETVTEKSQYAQFWQELMDQVVASGFECDDRPCFELYHSYNPETNVADVSFYTAIKG</sequence>
<dbReference type="SMART" id="SM00871">
    <property type="entry name" value="AraC_E_bind"/>
    <property type="match status" value="1"/>
</dbReference>
<dbReference type="InterPro" id="IPR050908">
    <property type="entry name" value="SmbC-like"/>
</dbReference>
<dbReference type="SUPFAM" id="SSF46689">
    <property type="entry name" value="Homeodomain-like"/>
    <property type="match status" value="2"/>
</dbReference>
<name>L8JEH6_9GAMM</name>
<dbReference type="GO" id="GO:0003700">
    <property type="term" value="F:DNA-binding transcription factor activity"/>
    <property type="evidence" value="ECO:0007669"/>
    <property type="project" value="InterPro"/>
</dbReference>
<evidence type="ECO:0000259" key="3">
    <source>
        <dbReference type="PROSITE" id="PS01124"/>
    </source>
</evidence>
<reference evidence="4 5" key="1">
    <citation type="submission" date="2012-12" db="EMBL/GenBank/DDBJ databases">
        <title>Genome Assembly of Photobacterium sp. AK15.</title>
        <authorList>
            <person name="Khatri I."/>
            <person name="Vaidya B."/>
            <person name="Srinivas T.N.R."/>
            <person name="Subramanian S."/>
            <person name="Pinnaka A."/>
        </authorList>
    </citation>
    <scope>NUCLEOTIDE SEQUENCE [LARGE SCALE GENOMIC DNA]</scope>
    <source>
        <strain evidence="4 5">AK15</strain>
    </source>
</reference>
<dbReference type="Pfam" id="PF06445">
    <property type="entry name" value="GyrI-like"/>
    <property type="match status" value="1"/>
</dbReference>
<evidence type="ECO:0000256" key="1">
    <source>
        <dbReference type="ARBA" id="ARBA00023015"/>
    </source>
</evidence>